<keyword evidence="3 9" id="KW-0813">Transport</keyword>
<keyword evidence="12" id="KW-1185">Reference proteome</keyword>
<dbReference type="CDD" id="cd06261">
    <property type="entry name" value="TM_PBP2"/>
    <property type="match status" value="1"/>
</dbReference>
<keyword evidence="5 9" id="KW-1133">Transmembrane helix</keyword>
<comment type="subcellular location">
    <subcellularLocation>
        <location evidence="1">Cell membrane</location>
        <topology evidence="1">Multi-pass membrane protein</topology>
    </subcellularLocation>
</comment>
<proteinExistence type="inferred from homology"/>
<feature type="transmembrane region" description="Helical" evidence="9">
    <location>
        <begin position="12"/>
        <end position="39"/>
    </location>
</feature>
<comment type="caution">
    <text evidence="9">Lacks conserved residue(s) required for the propagation of feature annotation.</text>
</comment>
<comment type="function">
    <text evidence="8">Part of the ABC transporter complex CysAWTP (TC 3.A.1.6.1) involved in sulfate/thiosulfate import. Probably responsible for the translocation of the substrate across the membrane.</text>
</comment>
<comment type="caution">
    <text evidence="11">The sequence shown here is derived from an EMBL/GenBank/DDBJ whole genome shotgun (WGS) entry which is preliminary data.</text>
</comment>
<evidence type="ECO:0000256" key="7">
    <source>
        <dbReference type="ARBA" id="ARBA00023136"/>
    </source>
</evidence>
<comment type="function">
    <text evidence="9">Part of the ABC transporter complex (TC 3.A.1.6.1) involved in sulfate/thiosulfate import.</text>
</comment>
<keyword evidence="4 9" id="KW-0812">Transmembrane</keyword>
<dbReference type="Gene3D" id="1.10.3720.10">
    <property type="entry name" value="MetI-like"/>
    <property type="match status" value="1"/>
</dbReference>
<evidence type="ECO:0000256" key="9">
    <source>
        <dbReference type="RuleBase" id="RU366001"/>
    </source>
</evidence>
<feature type="transmembrane region" description="Helical" evidence="9">
    <location>
        <begin position="142"/>
        <end position="161"/>
    </location>
</feature>
<dbReference type="AlphaFoldDB" id="A0A9X1QMQ4"/>
<comment type="subunit">
    <text evidence="2">The complex is composed of two ATP-binding proteins (CysA), two transmembrane proteins (CysT and CysW) and a solute-binding protein (CysP).</text>
</comment>
<dbReference type="SUPFAM" id="SSF161098">
    <property type="entry name" value="MetI-like"/>
    <property type="match status" value="1"/>
</dbReference>
<dbReference type="PROSITE" id="PS50928">
    <property type="entry name" value="ABC_TM1"/>
    <property type="match status" value="1"/>
</dbReference>
<gene>
    <name evidence="11" type="primary">cysT</name>
    <name evidence="11" type="ORF">LVY65_07190</name>
</gene>
<feature type="transmembrane region" description="Helical" evidence="9">
    <location>
        <begin position="100"/>
        <end position="122"/>
    </location>
</feature>
<dbReference type="GO" id="GO:0015419">
    <property type="term" value="F:ABC-type sulfate transporter activity"/>
    <property type="evidence" value="ECO:0007669"/>
    <property type="project" value="UniProtKB-UniRule"/>
</dbReference>
<dbReference type="RefSeq" id="WP_235067343.1">
    <property type="nucleotide sequence ID" value="NZ_JAKFGM010000002.1"/>
</dbReference>
<dbReference type="InterPro" id="IPR005667">
    <property type="entry name" value="Sulph_transpt2"/>
</dbReference>
<keyword evidence="7 9" id="KW-0472">Membrane</keyword>
<name>A0A9X1QMQ4_9SPHN</name>
<evidence type="ECO:0000256" key="1">
    <source>
        <dbReference type="ARBA" id="ARBA00004651"/>
    </source>
</evidence>
<dbReference type="GO" id="GO:0005886">
    <property type="term" value="C:plasma membrane"/>
    <property type="evidence" value="ECO:0007669"/>
    <property type="project" value="UniProtKB-SubCell"/>
</dbReference>
<dbReference type="FunFam" id="1.10.3720.10:FF:000004">
    <property type="entry name" value="Sulfate transport system permease protein CysT"/>
    <property type="match status" value="1"/>
</dbReference>
<feature type="transmembrane region" description="Helical" evidence="9">
    <location>
        <begin position="190"/>
        <end position="208"/>
    </location>
</feature>
<dbReference type="InterPro" id="IPR000515">
    <property type="entry name" value="MetI-like"/>
</dbReference>
<dbReference type="NCBIfam" id="TIGR00969">
    <property type="entry name" value="3a0106s02"/>
    <property type="match status" value="1"/>
</dbReference>
<dbReference type="InterPro" id="IPR011865">
    <property type="entry name" value="CysT_permease"/>
</dbReference>
<dbReference type="InterPro" id="IPR035906">
    <property type="entry name" value="MetI-like_sf"/>
</dbReference>
<accession>A0A9X1QMQ4</accession>
<feature type="transmembrane region" description="Helical" evidence="9">
    <location>
        <begin position="247"/>
        <end position="268"/>
    </location>
</feature>
<sequence length="277" mass="29400">MARTLIRNPSPLPGLGLSLGITIFWLSFIVLIPLSAVFIRSWGGGWDAFWAAAGTPRAIASYKLTFGAALGAAAVNALFGLLIAWVIVRYHFPGKRLFAALIDLPFALPTAVAGIALAALYADTGLIGAQLARLGLAVAYKPTGVVVALIFVGLPFVVRTVEPVLAEVSRETEEAALTLGASRWQTFARVIFPTIAPALATGFALAFARGAGEYGSVIFIAGNMPFESEIAPLLIVTQLEEYDFEGATAIAAVMLVVSFAILMVLNLLQHWQQRRSA</sequence>
<organism evidence="11 12">
    <name type="scientific">Sphingomonas cremea</name>
    <dbReference type="NCBI Taxonomy" id="2904799"/>
    <lineage>
        <taxon>Bacteria</taxon>
        <taxon>Pseudomonadati</taxon>
        <taxon>Pseudomonadota</taxon>
        <taxon>Alphaproteobacteria</taxon>
        <taxon>Sphingomonadales</taxon>
        <taxon>Sphingomonadaceae</taxon>
        <taxon>Sphingomonas</taxon>
    </lineage>
</organism>
<feature type="domain" description="ABC transmembrane type-1" evidence="10">
    <location>
        <begin position="62"/>
        <end position="265"/>
    </location>
</feature>
<evidence type="ECO:0000256" key="6">
    <source>
        <dbReference type="ARBA" id="ARBA00023032"/>
    </source>
</evidence>
<evidence type="ECO:0000256" key="8">
    <source>
        <dbReference type="ARBA" id="ARBA00025323"/>
    </source>
</evidence>
<evidence type="ECO:0000256" key="4">
    <source>
        <dbReference type="ARBA" id="ARBA00022692"/>
    </source>
</evidence>
<dbReference type="NCBIfam" id="TIGR02139">
    <property type="entry name" value="permease_CysT"/>
    <property type="match status" value="1"/>
</dbReference>
<evidence type="ECO:0000313" key="12">
    <source>
        <dbReference type="Proteomes" id="UP001139410"/>
    </source>
</evidence>
<dbReference type="Pfam" id="PF00528">
    <property type="entry name" value="BPD_transp_1"/>
    <property type="match status" value="1"/>
</dbReference>
<comment type="similarity">
    <text evidence="9">Belongs to the binding-protein-dependent transport system permease family. CysTW subfamily.</text>
</comment>
<evidence type="ECO:0000256" key="5">
    <source>
        <dbReference type="ARBA" id="ARBA00022989"/>
    </source>
</evidence>
<dbReference type="PANTHER" id="PTHR30406">
    <property type="entry name" value="SULFATE TRANSPORT SYSTEM PERMEASE PROTEIN"/>
    <property type="match status" value="1"/>
</dbReference>
<feature type="transmembrane region" description="Helical" evidence="9">
    <location>
        <begin position="66"/>
        <end position="88"/>
    </location>
</feature>
<protein>
    <recommendedName>
        <fullName evidence="9">Sulfate transport system permease protein CysT</fullName>
    </recommendedName>
</protein>
<evidence type="ECO:0000256" key="3">
    <source>
        <dbReference type="ARBA" id="ARBA00022448"/>
    </source>
</evidence>
<reference evidence="11" key="1">
    <citation type="submission" date="2022-01" db="EMBL/GenBank/DDBJ databases">
        <authorList>
            <person name="Jo J.-H."/>
            <person name="Im W.-T."/>
        </authorList>
    </citation>
    <scope>NUCLEOTIDE SEQUENCE</scope>
    <source>
        <strain evidence="11">G124</strain>
    </source>
</reference>
<dbReference type="EMBL" id="JAKFGM010000002">
    <property type="protein sequence ID" value="MCF2514847.1"/>
    <property type="molecule type" value="Genomic_DNA"/>
</dbReference>
<evidence type="ECO:0000256" key="2">
    <source>
        <dbReference type="ARBA" id="ARBA00011779"/>
    </source>
</evidence>
<keyword evidence="6 9" id="KW-0764">Sulfate transport</keyword>
<evidence type="ECO:0000259" key="10">
    <source>
        <dbReference type="PROSITE" id="PS50928"/>
    </source>
</evidence>
<evidence type="ECO:0000313" key="11">
    <source>
        <dbReference type="EMBL" id="MCF2514847.1"/>
    </source>
</evidence>
<dbReference type="PANTHER" id="PTHR30406:SF8">
    <property type="entry name" value="SULFATE TRANSPORT SYSTEM PERMEASE PROTEIN CYST"/>
    <property type="match status" value="1"/>
</dbReference>
<dbReference type="Proteomes" id="UP001139410">
    <property type="component" value="Unassembled WGS sequence"/>
</dbReference>